<dbReference type="PANTHER" id="PTHR11431">
    <property type="entry name" value="FERRITIN"/>
    <property type="match status" value="1"/>
</dbReference>
<organism evidence="10 11">
    <name type="scientific">Larkinella arboricola</name>
    <dbReference type="NCBI Taxonomy" id="643671"/>
    <lineage>
        <taxon>Bacteria</taxon>
        <taxon>Pseudomonadati</taxon>
        <taxon>Bacteroidota</taxon>
        <taxon>Cytophagia</taxon>
        <taxon>Cytophagales</taxon>
        <taxon>Spirosomataceae</taxon>
        <taxon>Larkinella</taxon>
    </lineage>
</organism>
<keyword evidence="11" id="KW-1185">Reference proteome</keyword>
<reference evidence="10 11" key="1">
    <citation type="submission" date="2018-06" db="EMBL/GenBank/DDBJ databases">
        <title>Genomic Encyclopedia of Archaeal and Bacterial Type Strains, Phase II (KMG-II): from individual species to whole genera.</title>
        <authorList>
            <person name="Goeker M."/>
        </authorList>
    </citation>
    <scope>NUCLEOTIDE SEQUENCE [LARGE SCALE GENOMIC DNA]</scope>
    <source>
        <strain evidence="10 11">DSM 21851</strain>
    </source>
</reference>
<dbReference type="GO" id="GO:0006826">
    <property type="term" value="P:iron ion transport"/>
    <property type="evidence" value="ECO:0007669"/>
    <property type="project" value="InterPro"/>
</dbReference>
<gene>
    <name evidence="10" type="ORF">LX87_04922</name>
</gene>
<dbReference type="OrthoDB" id="9801481at2"/>
<comment type="caution">
    <text evidence="10">The sequence shown here is derived from an EMBL/GenBank/DDBJ whole genome shotgun (WGS) entry which is preliminary data.</text>
</comment>
<feature type="binding site" evidence="7">
    <location>
        <position position="103"/>
    </location>
    <ligand>
        <name>Fe cation</name>
        <dbReference type="ChEBI" id="CHEBI:24875"/>
        <label>1</label>
    </ligand>
</feature>
<accession>A0A327WQ28</accession>
<feature type="binding site" evidence="7">
    <location>
        <position position="26"/>
    </location>
    <ligand>
        <name>Fe cation</name>
        <dbReference type="ChEBI" id="CHEBI:24875"/>
        <label>1</label>
    </ligand>
</feature>
<dbReference type="Pfam" id="PF00210">
    <property type="entry name" value="Ferritin"/>
    <property type="match status" value="1"/>
</dbReference>
<dbReference type="GO" id="GO:0008198">
    <property type="term" value="F:ferrous iron binding"/>
    <property type="evidence" value="ECO:0007669"/>
    <property type="project" value="TreeGrafter"/>
</dbReference>
<dbReference type="PROSITE" id="PS50905">
    <property type="entry name" value="FERRITIN_LIKE"/>
    <property type="match status" value="1"/>
</dbReference>
<evidence type="ECO:0000256" key="8">
    <source>
        <dbReference type="RuleBase" id="RU361145"/>
    </source>
</evidence>
<comment type="catalytic activity">
    <reaction evidence="8">
        <text>4 Fe(2+) + O2 + 6 H2O = 4 iron(III) oxide-hydroxide + 12 H(+)</text>
        <dbReference type="Rhea" id="RHEA:11972"/>
        <dbReference type="ChEBI" id="CHEBI:15377"/>
        <dbReference type="ChEBI" id="CHEBI:15378"/>
        <dbReference type="ChEBI" id="CHEBI:15379"/>
        <dbReference type="ChEBI" id="CHEBI:29033"/>
        <dbReference type="ChEBI" id="CHEBI:78619"/>
        <dbReference type="EC" id="1.16.3.2"/>
    </reaction>
</comment>
<comment type="similarity">
    <text evidence="1 8">Belongs to the ferritin family. Prokaryotic subfamily.</text>
</comment>
<sequence>MKDLVRMRTSLKEEIERILNEQIKMEAHSSAIYLAMAAWCDRNGFDYSAGYFYKQSEEERKHMLKIFNYVSDMGGHAISPEITNVPQDFDGFRDIFELALQQEIAVTNSINRIVGTARQLNDFATDQFMQWFVNEQIEEEYVARRAVELFDVIGEEGVGRYMIDKAIPKISYDGGAEAE</sequence>
<feature type="binding site" evidence="7">
    <location>
        <position position="136"/>
    </location>
    <ligand>
        <name>Fe cation</name>
        <dbReference type="ChEBI" id="CHEBI:24875"/>
        <label>1</label>
    </ligand>
</feature>
<dbReference type="PANTHER" id="PTHR11431:SF127">
    <property type="entry name" value="BACTERIAL NON-HEME FERRITIN"/>
    <property type="match status" value="1"/>
</dbReference>
<dbReference type="InterPro" id="IPR009078">
    <property type="entry name" value="Ferritin-like_SF"/>
</dbReference>
<evidence type="ECO:0000256" key="3">
    <source>
        <dbReference type="ARBA" id="ARBA00022723"/>
    </source>
</evidence>
<keyword evidence="5 7" id="KW-0408">Iron</keyword>
<comment type="subcellular location">
    <subcellularLocation>
        <location evidence="8">Cytoplasm</location>
    </subcellularLocation>
</comment>
<dbReference type="SUPFAM" id="SSF47240">
    <property type="entry name" value="Ferritin-like"/>
    <property type="match status" value="1"/>
</dbReference>
<dbReference type="InterPro" id="IPR009040">
    <property type="entry name" value="Ferritin-like_diiron"/>
</dbReference>
<dbReference type="Gene3D" id="1.20.1260.10">
    <property type="match status" value="1"/>
</dbReference>
<dbReference type="InterPro" id="IPR041719">
    <property type="entry name" value="Ferritin_prok"/>
</dbReference>
<keyword evidence="8" id="KW-0963">Cytoplasm</keyword>
<evidence type="ECO:0000256" key="1">
    <source>
        <dbReference type="ARBA" id="ARBA00006950"/>
    </source>
</evidence>
<evidence type="ECO:0000259" key="9">
    <source>
        <dbReference type="PROSITE" id="PS50905"/>
    </source>
</evidence>
<proteinExistence type="inferred from homology"/>
<dbReference type="Proteomes" id="UP000248790">
    <property type="component" value="Unassembled WGS sequence"/>
</dbReference>
<keyword evidence="3 7" id="KW-0479">Metal-binding</keyword>
<dbReference type="EMBL" id="QLMC01000007">
    <property type="protein sequence ID" value="RAJ92592.1"/>
    <property type="molecule type" value="Genomic_DNA"/>
</dbReference>
<evidence type="ECO:0000256" key="5">
    <source>
        <dbReference type="ARBA" id="ARBA00023004"/>
    </source>
</evidence>
<evidence type="ECO:0000313" key="11">
    <source>
        <dbReference type="Proteomes" id="UP000248790"/>
    </source>
</evidence>
<dbReference type="GO" id="GO:0008199">
    <property type="term" value="F:ferric iron binding"/>
    <property type="evidence" value="ECO:0007669"/>
    <property type="project" value="InterPro"/>
</dbReference>
<name>A0A327WQ28_LARAB</name>
<feature type="binding site" evidence="7">
    <location>
        <position position="59"/>
    </location>
    <ligand>
        <name>Fe cation</name>
        <dbReference type="ChEBI" id="CHEBI:24875"/>
        <label>1</label>
    </ligand>
</feature>
<dbReference type="InterPro" id="IPR012347">
    <property type="entry name" value="Ferritin-like"/>
</dbReference>
<dbReference type="AlphaFoldDB" id="A0A327WQ28"/>
<comment type="function">
    <text evidence="8">Iron-storage protein.</text>
</comment>
<evidence type="ECO:0000256" key="6">
    <source>
        <dbReference type="ARBA" id="ARBA00054546"/>
    </source>
</evidence>
<protein>
    <recommendedName>
        <fullName evidence="8">Ferritin</fullName>
        <ecNumber evidence="8">1.16.3.2</ecNumber>
    </recommendedName>
</protein>
<dbReference type="GO" id="GO:0016491">
    <property type="term" value="F:oxidoreductase activity"/>
    <property type="evidence" value="ECO:0007669"/>
    <property type="project" value="UniProtKB-KW"/>
</dbReference>
<evidence type="ECO:0000313" key="10">
    <source>
        <dbReference type="EMBL" id="RAJ92592.1"/>
    </source>
</evidence>
<comment type="function">
    <text evidence="6">May alleviate iron toxicity in the presence of oxygen.</text>
</comment>
<dbReference type="FunFam" id="1.20.1260.10:FF:000001">
    <property type="entry name" value="Non-heme ferritin"/>
    <property type="match status" value="1"/>
</dbReference>
<evidence type="ECO:0000256" key="2">
    <source>
        <dbReference type="ARBA" id="ARBA00022434"/>
    </source>
</evidence>
<dbReference type="CDD" id="cd01055">
    <property type="entry name" value="Nonheme_Ferritin"/>
    <property type="match status" value="1"/>
</dbReference>
<dbReference type="GO" id="GO:0006879">
    <property type="term" value="P:intracellular iron ion homeostasis"/>
    <property type="evidence" value="ECO:0007669"/>
    <property type="project" value="UniProtKB-KW"/>
</dbReference>
<dbReference type="GO" id="GO:0042802">
    <property type="term" value="F:identical protein binding"/>
    <property type="evidence" value="ECO:0007669"/>
    <property type="project" value="UniProtKB-ARBA"/>
</dbReference>
<keyword evidence="4" id="KW-0560">Oxidoreductase</keyword>
<dbReference type="RefSeq" id="WP_111630927.1">
    <property type="nucleotide sequence ID" value="NZ_QLMC01000007.1"/>
</dbReference>
<feature type="domain" description="Ferritin-like diiron" evidence="9">
    <location>
        <begin position="9"/>
        <end position="154"/>
    </location>
</feature>
<keyword evidence="2 8" id="KW-0409">Iron storage</keyword>
<dbReference type="InterPro" id="IPR001519">
    <property type="entry name" value="Ferritin"/>
</dbReference>
<evidence type="ECO:0000256" key="7">
    <source>
        <dbReference type="PIRSR" id="PIRSR601519-1"/>
    </source>
</evidence>
<dbReference type="GO" id="GO:0005737">
    <property type="term" value="C:cytoplasm"/>
    <property type="evidence" value="ECO:0007669"/>
    <property type="project" value="UniProtKB-SubCell"/>
</dbReference>
<dbReference type="InterPro" id="IPR008331">
    <property type="entry name" value="Ferritin_DPS_dom"/>
</dbReference>
<feature type="binding site" evidence="7">
    <location>
        <position position="62"/>
    </location>
    <ligand>
        <name>Fe cation</name>
        <dbReference type="ChEBI" id="CHEBI:24875"/>
        <label>1</label>
    </ligand>
</feature>
<dbReference type="EC" id="1.16.3.2" evidence="8"/>
<evidence type="ECO:0000256" key="4">
    <source>
        <dbReference type="ARBA" id="ARBA00023002"/>
    </source>
</evidence>